<dbReference type="Pfam" id="PF00569">
    <property type="entry name" value="ZZ"/>
    <property type="match status" value="1"/>
</dbReference>
<dbReference type="InterPro" id="IPR015153">
    <property type="entry name" value="EF-hand_dom_typ1"/>
</dbReference>
<keyword evidence="4" id="KW-0963">Cytoplasm</keyword>
<dbReference type="GO" id="GO:0046716">
    <property type="term" value="P:muscle cell cellular homeostasis"/>
    <property type="evidence" value="ECO:0007669"/>
    <property type="project" value="UniProtKB-ARBA"/>
</dbReference>
<dbReference type="GO" id="GO:0042383">
    <property type="term" value="C:sarcolemma"/>
    <property type="evidence" value="ECO:0007669"/>
    <property type="project" value="UniProtKB-SubCell"/>
</dbReference>
<dbReference type="GO" id="GO:0003779">
    <property type="term" value="F:actin binding"/>
    <property type="evidence" value="ECO:0007669"/>
    <property type="project" value="UniProtKB-KW"/>
</dbReference>
<evidence type="ECO:0000256" key="7">
    <source>
        <dbReference type="ARBA" id="ARBA00022833"/>
    </source>
</evidence>
<dbReference type="SMART" id="SM00291">
    <property type="entry name" value="ZnF_ZZ"/>
    <property type="match status" value="1"/>
</dbReference>
<keyword evidence="15" id="KW-1185">Reference proteome</keyword>
<dbReference type="Gene3D" id="1.10.238.10">
    <property type="entry name" value="EF-hand"/>
    <property type="match status" value="2"/>
</dbReference>
<evidence type="ECO:0000256" key="4">
    <source>
        <dbReference type="ARBA" id="ARBA00022490"/>
    </source>
</evidence>
<dbReference type="InterPro" id="IPR043145">
    <property type="entry name" value="Znf_ZZ_sf"/>
</dbReference>
<dbReference type="Gene3D" id="3.30.60.90">
    <property type="match status" value="1"/>
</dbReference>
<dbReference type="SUPFAM" id="SSF57850">
    <property type="entry name" value="RING/U-box"/>
    <property type="match status" value="1"/>
</dbReference>
<evidence type="ECO:0000256" key="8">
    <source>
        <dbReference type="ARBA" id="ARBA00022837"/>
    </source>
</evidence>
<dbReference type="GO" id="GO:0005737">
    <property type="term" value="C:cytoplasm"/>
    <property type="evidence" value="ECO:0007669"/>
    <property type="project" value="UniProtKB-ARBA"/>
</dbReference>
<dbReference type="EMBL" id="JABFTP020000185">
    <property type="protein sequence ID" value="KAL3287005.1"/>
    <property type="molecule type" value="Genomic_DNA"/>
</dbReference>
<dbReference type="Proteomes" id="UP001516400">
    <property type="component" value="Unassembled WGS sequence"/>
</dbReference>
<dbReference type="GO" id="GO:0050804">
    <property type="term" value="P:modulation of chemical synaptic transmission"/>
    <property type="evidence" value="ECO:0007669"/>
    <property type="project" value="UniProtKB-ARBA"/>
</dbReference>
<dbReference type="InterPro" id="IPR001202">
    <property type="entry name" value="WW_dom"/>
</dbReference>
<comment type="subcellular location">
    <subcellularLocation>
        <location evidence="2">Cell membrane</location>
        <location evidence="2">Sarcolemma</location>
        <topology evidence="2">Peripheral membrane protein</topology>
        <orientation evidence="2">Cytoplasmic side</orientation>
    </subcellularLocation>
    <subcellularLocation>
        <location evidence="1">Cytoplasm</location>
        <location evidence="1">Cytoskeleton</location>
    </subcellularLocation>
</comment>
<keyword evidence="5" id="KW-0479">Metal-binding</keyword>
<dbReference type="GO" id="GO:0008270">
    <property type="term" value="F:zinc ion binding"/>
    <property type="evidence" value="ECO:0007669"/>
    <property type="project" value="UniProtKB-KW"/>
</dbReference>
<evidence type="ECO:0008006" key="16">
    <source>
        <dbReference type="Google" id="ProtNLM"/>
    </source>
</evidence>
<feature type="domain" description="WW" evidence="12">
    <location>
        <begin position="10"/>
        <end position="38"/>
    </location>
</feature>
<dbReference type="GO" id="GO:0016010">
    <property type="term" value="C:dystrophin-associated glycoprotein complex"/>
    <property type="evidence" value="ECO:0007669"/>
    <property type="project" value="UniProtKB-ARBA"/>
</dbReference>
<evidence type="ECO:0000256" key="2">
    <source>
        <dbReference type="ARBA" id="ARBA00004278"/>
    </source>
</evidence>
<dbReference type="PANTHER" id="PTHR12268:SF14">
    <property type="entry name" value="DYSTROPHIN-1"/>
    <property type="match status" value="1"/>
</dbReference>
<dbReference type="CDD" id="cd00201">
    <property type="entry name" value="WW"/>
    <property type="match status" value="1"/>
</dbReference>
<evidence type="ECO:0000313" key="15">
    <source>
        <dbReference type="Proteomes" id="UP001516400"/>
    </source>
</evidence>
<dbReference type="PANTHER" id="PTHR12268">
    <property type="entry name" value="E3 UBIQUITIN-PROTEIN LIGASE KCMF1"/>
    <property type="match status" value="1"/>
</dbReference>
<protein>
    <recommendedName>
        <fullName evidence="16">Dystrophin</fullName>
    </recommendedName>
</protein>
<proteinExistence type="predicted"/>
<dbReference type="PROSITE" id="PS50135">
    <property type="entry name" value="ZF_ZZ_2"/>
    <property type="match status" value="1"/>
</dbReference>
<dbReference type="GO" id="GO:0005856">
    <property type="term" value="C:cytoskeleton"/>
    <property type="evidence" value="ECO:0007669"/>
    <property type="project" value="UniProtKB-SubCell"/>
</dbReference>
<keyword evidence="7" id="KW-0862">Zinc</keyword>
<keyword evidence="3" id="KW-1003">Cell membrane</keyword>
<keyword evidence="6 11" id="KW-0863">Zinc-finger</keyword>
<dbReference type="InterPro" id="IPR050774">
    <property type="entry name" value="KCMF1/Dystrophin"/>
</dbReference>
<evidence type="ECO:0000259" key="13">
    <source>
        <dbReference type="PROSITE" id="PS50135"/>
    </source>
</evidence>
<organism evidence="14 15">
    <name type="scientific">Cryptolaemus montrouzieri</name>
    <dbReference type="NCBI Taxonomy" id="559131"/>
    <lineage>
        <taxon>Eukaryota</taxon>
        <taxon>Metazoa</taxon>
        <taxon>Ecdysozoa</taxon>
        <taxon>Arthropoda</taxon>
        <taxon>Hexapoda</taxon>
        <taxon>Insecta</taxon>
        <taxon>Pterygota</taxon>
        <taxon>Neoptera</taxon>
        <taxon>Endopterygota</taxon>
        <taxon>Coleoptera</taxon>
        <taxon>Polyphaga</taxon>
        <taxon>Cucujiformia</taxon>
        <taxon>Coccinelloidea</taxon>
        <taxon>Coccinellidae</taxon>
        <taxon>Scymninae</taxon>
        <taxon>Scymnini</taxon>
        <taxon>Cryptolaemus</taxon>
    </lineage>
</organism>
<dbReference type="InterPro" id="IPR000433">
    <property type="entry name" value="Znf_ZZ"/>
</dbReference>
<dbReference type="InterPro" id="IPR015154">
    <property type="entry name" value="EF-hand_dom_typ2"/>
</dbReference>
<evidence type="ECO:0000256" key="6">
    <source>
        <dbReference type="ARBA" id="ARBA00022771"/>
    </source>
</evidence>
<evidence type="ECO:0000256" key="5">
    <source>
        <dbReference type="ARBA" id="ARBA00022723"/>
    </source>
</evidence>
<evidence type="ECO:0000256" key="1">
    <source>
        <dbReference type="ARBA" id="ARBA00004245"/>
    </source>
</evidence>
<keyword evidence="10" id="KW-0206">Cytoskeleton</keyword>
<comment type="caution">
    <text evidence="14">The sequence shown here is derived from an EMBL/GenBank/DDBJ whole genome shotgun (WGS) entry which is preliminary data.</text>
</comment>
<evidence type="ECO:0000313" key="14">
    <source>
        <dbReference type="EMBL" id="KAL3287005.1"/>
    </source>
</evidence>
<evidence type="ECO:0000256" key="3">
    <source>
        <dbReference type="ARBA" id="ARBA00022475"/>
    </source>
</evidence>
<dbReference type="Pfam" id="PF09068">
    <property type="entry name" value="EF-hand_2"/>
    <property type="match status" value="1"/>
</dbReference>
<keyword evidence="8" id="KW-0106">Calcium</keyword>
<reference evidence="14 15" key="1">
    <citation type="journal article" date="2021" name="BMC Biol.">
        <title>Horizontally acquired antibacterial genes associated with adaptive radiation of ladybird beetles.</title>
        <authorList>
            <person name="Li H.S."/>
            <person name="Tang X.F."/>
            <person name="Huang Y.H."/>
            <person name="Xu Z.Y."/>
            <person name="Chen M.L."/>
            <person name="Du X.Y."/>
            <person name="Qiu B.Y."/>
            <person name="Chen P.T."/>
            <person name="Zhang W."/>
            <person name="Slipinski A."/>
            <person name="Escalona H.E."/>
            <person name="Waterhouse R.M."/>
            <person name="Zwick A."/>
            <person name="Pang H."/>
        </authorList>
    </citation>
    <scope>NUCLEOTIDE SEQUENCE [LARGE SCALE GENOMIC DNA]</scope>
    <source>
        <strain evidence="14">SYSU2018</strain>
    </source>
</reference>
<keyword evidence="9" id="KW-0472">Membrane</keyword>
<evidence type="ECO:0000256" key="10">
    <source>
        <dbReference type="ARBA" id="ARBA00023212"/>
    </source>
</evidence>
<sequence>MDVSKLKMHPWKKTENQNGLPLYINESTKEKQWDHPKFSDIRQRLDDCNYVKYSSYRVALKLRVLQQALLMDQVPLTVVEGVFERHKLGANECSLNLDCYDIEAILYDIYFACNKRSETSIDIDMSTELMLNLLLNVYDRSKTGKVQVLSSKLILGILSSSNLTDLYRFLFALSADHNNCITRLKFQMLLKKITEIINFLHEDANFGQHLISSSTENCFSNSPGLVGITESAFMSWLEKGSTILSWAPILSRIKLAEQVLHNNVCSSCNLRPFAGLRYRCLKCTNYIQCQRCFFSGQATNSHKISHSMREYCTETDGRERNYIFIKKLLRLLTCASRTCKSSMPFIDTNISRTTKSETLNIRPSTDEMVCDITPLSSPLSQLQMVIRQLEQQNRDLNAILYSGNHNAEQIKQYLENHRAQVSTQINKLKVLREFMKLSSNTISPMERLTKDALHSTPMVPNGRLRPQKMEIGVLSPIAQLDEHSKSPISTRSRDLYKTKVPTVNATLEIKHEAEEYSTMQYSLNDISTWIGGNPSKCQDLFSDGSNTCRGREIHTDLDDALAKLQQILANNFTLDESLVTMTMVS</sequence>
<feature type="domain" description="ZZ-type" evidence="13">
    <location>
        <begin position="260"/>
        <end position="316"/>
    </location>
</feature>
<name>A0ABD2P835_9CUCU</name>
<dbReference type="AlphaFoldDB" id="A0ABD2P835"/>
<gene>
    <name evidence="14" type="ORF">HHI36_001491</name>
</gene>
<dbReference type="InterPro" id="IPR011992">
    <property type="entry name" value="EF-hand-dom_pair"/>
</dbReference>
<evidence type="ECO:0000256" key="9">
    <source>
        <dbReference type="ARBA" id="ARBA00023136"/>
    </source>
</evidence>
<dbReference type="SUPFAM" id="SSF47473">
    <property type="entry name" value="EF-hand"/>
    <property type="match status" value="2"/>
</dbReference>
<accession>A0ABD2P835</accession>
<dbReference type="PROSITE" id="PS50020">
    <property type="entry name" value="WW_DOMAIN_2"/>
    <property type="match status" value="1"/>
</dbReference>
<evidence type="ECO:0000259" key="12">
    <source>
        <dbReference type="PROSITE" id="PS50020"/>
    </source>
</evidence>
<evidence type="ECO:0000256" key="11">
    <source>
        <dbReference type="PROSITE-ProRule" id="PRU00228"/>
    </source>
</evidence>
<dbReference type="Pfam" id="PF09069">
    <property type="entry name" value="EF-hand_3"/>
    <property type="match status" value="1"/>
</dbReference>